<dbReference type="EMBL" id="CP108188">
    <property type="protein sequence ID" value="WTR74421.1"/>
    <property type="molecule type" value="Genomic_DNA"/>
</dbReference>
<evidence type="ECO:0000259" key="2">
    <source>
        <dbReference type="Pfam" id="PF14344"/>
    </source>
</evidence>
<organism evidence="3 4">
    <name type="scientific">Streptomyces zaomyceticus</name>
    <dbReference type="NCBI Taxonomy" id="68286"/>
    <lineage>
        <taxon>Bacteria</taxon>
        <taxon>Bacillati</taxon>
        <taxon>Actinomycetota</taxon>
        <taxon>Actinomycetes</taxon>
        <taxon>Kitasatosporales</taxon>
        <taxon>Streptomycetaceae</taxon>
        <taxon>Streptomyces</taxon>
    </lineage>
</organism>
<evidence type="ECO:0000313" key="3">
    <source>
        <dbReference type="EMBL" id="WTR74421.1"/>
    </source>
</evidence>
<gene>
    <name evidence="3" type="ORF">OG814_36590</name>
</gene>
<keyword evidence="1" id="KW-0732">Signal</keyword>
<dbReference type="Pfam" id="PF14344">
    <property type="entry name" value="DUF4397"/>
    <property type="match status" value="1"/>
</dbReference>
<evidence type="ECO:0000256" key="1">
    <source>
        <dbReference type="SAM" id="SignalP"/>
    </source>
</evidence>
<dbReference type="RefSeq" id="WP_406336844.1">
    <property type="nucleotide sequence ID" value="NZ_CP108188.1"/>
</dbReference>
<proteinExistence type="predicted"/>
<evidence type="ECO:0000313" key="4">
    <source>
        <dbReference type="Proteomes" id="UP001622594"/>
    </source>
</evidence>
<accession>A0ABZ1LLW4</accession>
<sequence>MNPRTPAVVVATLGTCALALGAAMPASAADEDKATVSVLHAVPGLTVDVYANGDELLPDFKPGTLTEPQELPAGSYDLKVFPAGADPKGTPAIQKTVEVPAGANATVVAHLSADGKPQLDAFVNDTSKIPAGDTRLTVRHVAAAPAVDVRAGGQPVFKALENPKENTAELPAGNVSADVVLAGSDDVVIGPADLDLKEGTTNIVYAWGSAADKNLALKVQTLTGMHAAPSGVAAGLGQPNDSEVWIALSAGAGLLALAGGLTARRLVARSRA</sequence>
<protein>
    <submittedName>
        <fullName evidence="3">DUF4397 domain-containing protein</fullName>
    </submittedName>
</protein>
<dbReference type="Proteomes" id="UP001622594">
    <property type="component" value="Chromosome"/>
</dbReference>
<name>A0ABZ1LLW4_9ACTN</name>
<reference evidence="3 4" key="1">
    <citation type="submission" date="2022-10" db="EMBL/GenBank/DDBJ databases">
        <title>The complete genomes of actinobacterial strains from the NBC collection.</title>
        <authorList>
            <person name="Joergensen T.S."/>
            <person name="Alvarez Arevalo M."/>
            <person name="Sterndorff E.B."/>
            <person name="Faurdal D."/>
            <person name="Vuksanovic O."/>
            <person name="Mourched A.-S."/>
            <person name="Charusanti P."/>
            <person name="Shaw S."/>
            <person name="Blin K."/>
            <person name="Weber T."/>
        </authorList>
    </citation>
    <scope>NUCLEOTIDE SEQUENCE [LARGE SCALE GENOMIC DNA]</scope>
    <source>
        <strain evidence="3 4">NBC_00123</strain>
    </source>
</reference>
<feature type="domain" description="DUF4397" evidence="2">
    <location>
        <begin position="34"/>
        <end position="150"/>
    </location>
</feature>
<feature type="signal peptide" evidence="1">
    <location>
        <begin position="1"/>
        <end position="28"/>
    </location>
</feature>
<feature type="chain" id="PRO_5046881940" evidence="1">
    <location>
        <begin position="29"/>
        <end position="272"/>
    </location>
</feature>
<keyword evidence="4" id="KW-1185">Reference proteome</keyword>
<dbReference type="InterPro" id="IPR025510">
    <property type="entry name" value="DUF4397"/>
</dbReference>